<dbReference type="GO" id="GO:0016301">
    <property type="term" value="F:kinase activity"/>
    <property type="evidence" value="ECO:0007669"/>
    <property type="project" value="UniProtKB-KW"/>
</dbReference>
<protein>
    <recommendedName>
        <fullName evidence="5">Thiamine diphosphokinase</fullName>
        <ecNumber evidence="5">2.7.6.2</ecNumber>
    </recommendedName>
</protein>
<evidence type="ECO:0000256" key="4">
    <source>
        <dbReference type="ARBA" id="ARBA00022840"/>
    </source>
</evidence>
<dbReference type="SUPFAM" id="SSF63862">
    <property type="entry name" value="Thiamin pyrophosphokinase, substrate-binding domain"/>
    <property type="match status" value="1"/>
</dbReference>
<keyword evidence="2" id="KW-0547">Nucleotide-binding</keyword>
<dbReference type="EMBL" id="PNHP01000007">
    <property type="protein sequence ID" value="PMC80840.1"/>
    <property type="molecule type" value="Genomic_DNA"/>
</dbReference>
<dbReference type="InterPro" id="IPR006282">
    <property type="entry name" value="Thi_PPkinase"/>
</dbReference>
<keyword evidence="4" id="KW-0067">ATP-binding</keyword>
<evidence type="ECO:0000256" key="3">
    <source>
        <dbReference type="ARBA" id="ARBA00022777"/>
    </source>
</evidence>
<dbReference type="Proteomes" id="UP000235658">
    <property type="component" value="Unassembled WGS sequence"/>
</dbReference>
<dbReference type="GO" id="GO:0030975">
    <property type="term" value="F:thiamine binding"/>
    <property type="evidence" value="ECO:0007669"/>
    <property type="project" value="InterPro"/>
</dbReference>
<evidence type="ECO:0000313" key="8">
    <source>
        <dbReference type="Proteomes" id="UP000235658"/>
    </source>
</evidence>
<dbReference type="NCBIfam" id="TIGR01378">
    <property type="entry name" value="thi_PPkinase"/>
    <property type="match status" value="1"/>
</dbReference>
<dbReference type="SMART" id="SM00983">
    <property type="entry name" value="TPK_B1_binding"/>
    <property type="match status" value="1"/>
</dbReference>
<evidence type="ECO:0000256" key="2">
    <source>
        <dbReference type="ARBA" id="ARBA00022741"/>
    </source>
</evidence>
<dbReference type="InterPro" id="IPR036759">
    <property type="entry name" value="TPK_catalytic_sf"/>
</dbReference>
<evidence type="ECO:0000256" key="5">
    <source>
        <dbReference type="NCBIfam" id="TIGR01378"/>
    </source>
</evidence>
<organism evidence="7 8">
    <name type="scientific">Anaerococcus hydrogenalis</name>
    <dbReference type="NCBI Taxonomy" id="33029"/>
    <lineage>
        <taxon>Bacteria</taxon>
        <taxon>Bacillati</taxon>
        <taxon>Bacillota</taxon>
        <taxon>Tissierellia</taxon>
        <taxon>Tissierellales</taxon>
        <taxon>Peptoniphilaceae</taxon>
        <taxon>Anaerococcus</taxon>
    </lineage>
</organism>
<dbReference type="InterPro" id="IPR007371">
    <property type="entry name" value="TPK_catalytic"/>
</dbReference>
<dbReference type="EC" id="2.7.6.2" evidence="5"/>
<evidence type="ECO:0000313" key="7">
    <source>
        <dbReference type="EMBL" id="PMC80840.1"/>
    </source>
</evidence>
<keyword evidence="1" id="KW-0808">Transferase</keyword>
<evidence type="ECO:0000256" key="1">
    <source>
        <dbReference type="ARBA" id="ARBA00022679"/>
    </source>
</evidence>
<dbReference type="GO" id="GO:0005524">
    <property type="term" value="F:ATP binding"/>
    <property type="evidence" value="ECO:0007669"/>
    <property type="project" value="UniProtKB-KW"/>
</dbReference>
<dbReference type="GO" id="GO:0006772">
    <property type="term" value="P:thiamine metabolic process"/>
    <property type="evidence" value="ECO:0007669"/>
    <property type="project" value="UniProtKB-UniRule"/>
</dbReference>
<evidence type="ECO:0000259" key="6">
    <source>
        <dbReference type="SMART" id="SM00983"/>
    </source>
</evidence>
<sequence>MKKCYIFAGGEFDGFFDQVKKGDYIIGADRGYTYIEKIGLRPHIIIGDFDSAKKPDFENKIVLKPEKDETDLYAAINIGIKKGYKEIIVYGALGGRISHTIANIKILEDFKKKGIDIELKNKNQRLFVIDKNFIEKKQIENTYVSLFALTEKVENLSLINLKYQLKNYTLENDMHIGVSNEPIGKEFKIEFDKGMVLVIYENKNTYK</sequence>
<feature type="domain" description="Thiamin pyrophosphokinase thiamin-binding" evidence="6">
    <location>
        <begin position="130"/>
        <end position="197"/>
    </location>
</feature>
<dbReference type="GO" id="GO:0004788">
    <property type="term" value="F:thiamine diphosphokinase activity"/>
    <property type="evidence" value="ECO:0007669"/>
    <property type="project" value="UniProtKB-UniRule"/>
</dbReference>
<reference evidence="7 8" key="1">
    <citation type="submission" date="2017-09" db="EMBL/GenBank/DDBJ databases">
        <title>Bacterial strain isolated from the female urinary microbiota.</title>
        <authorList>
            <person name="Thomas-White K."/>
            <person name="Kumar N."/>
            <person name="Forster S."/>
            <person name="Putonti C."/>
            <person name="Lawley T."/>
            <person name="Wolfe A.J."/>
        </authorList>
    </citation>
    <scope>NUCLEOTIDE SEQUENCE [LARGE SCALE GENOMIC DNA]</scope>
    <source>
        <strain evidence="7 8">UMB0204</strain>
    </source>
</reference>
<dbReference type="Pfam" id="PF04263">
    <property type="entry name" value="TPK_catalytic"/>
    <property type="match status" value="1"/>
</dbReference>
<proteinExistence type="predicted"/>
<dbReference type="SUPFAM" id="SSF63999">
    <property type="entry name" value="Thiamin pyrophosphokinase, catalytic domain"/>
    <property type="match status" value="1"/>
</dbReference>
<gene>
    <name evidence="7" type="ORF">CJ192_08590</name>
</gene>
<dbReference type="GO" id="GO:0009229">
    <property type="term" value="P:thiamine diphosphate biosynthetic process"/>
    <property type="evidence" value="ECO:0007669"/>
    <property type="project" value="InterPro"/>
</dbReference>
<keyword evidence="3 7" id="KW-0418">Kinase</keyword>
<dbReference type="GeneID" id="84579241"/>
<accession>A0A2N6UGX7</accession>
<dbReference type="Gene3D" id="3.40.50.10240">
    <property type="entry name" value="Thiamin pyrophosphokinase, catalytic domain"/>
    <property type="match status" value="1"/>
</dbReference>
<dbReference type="AlphaFoldDB" id="A0A2N6UGX7"/>
<dbReference type="PANTHER" id="PTHR41299">
    <property type="entry name" value="THIAMINE PYROPHOSPHOKINASE"/>
    <property type="match status" value="1"/>
</dbReference>
<dbReference type="CDD" id="cd07995">
    <property type="entry name" value="TPK"/>
    <property type="match status" value="1"/>
</dbReference>
<comment type="caution">
    <text evidence="7">The sequence shown here is derived from an EMBL/GenBank/DDBJ whole genome shotgun (WGS) entry which is preliminary data.</text>
</comment>
<dbReference type="InterPro" id="IPR053149">
    <property type="entry name" value="TPK"/>
</dbReference>
<name>A0A2N6UGX7_9FIRM</name>
<dbReference type="InterPro" id="IPR007373">
    <property type="entry name" value="Thiamin_PyroPKinase_B1-bd"/>
</dbReference>
<dbReference type="PANTHER" id="PTHR41299:SF1">
    <property type="entry name" value="THIAMINE PYROPHOSPHOKINASE"/>
    <property type="match status" value="1"/>
</dbReference>
<dbReference type="RefSeq" id="WP_102198480.1">
    <property type="nucleotide sequence ID" value="NZ_JAHAHW010000005.1"/>
</dbReference>
<dbReference type="InterPro" id="IPR036371">
    <property type="entry name" value="TPK_B1-bd_sf"/>
</dbReference>
<dbReference type="Pfam" id="PF04265">
    <property type="entry name" value="TPK_B1_binding"/>
    <property type="match status" value="1"/>
</dbReference>